<keyword evidence="3" id="KW-1185">Reference proteome</keyword>
<dbReference type="AlphaFoldDB" id="A0AA95JBJ6"/>
<gene>
    <name evidence="2" type="ORF">P0Y55_09960</name>
</gene>
<feature type="domain" description="ABC-three component systems C-terminal" evidence="1">
    <location>
        <begin position="153"/>
        <end position="402"/>
    </location>
</feature>
<accession>A0AA95JBJ6</accession>
<evidence type="ECO:0000313" key="3">
    <source>
        <dbReference type="Proteomes" id="UP001178662"/>
    </source>
</evidence>
<evidence type="ECO:0000313" key="2">
    <source>
        <dbReference type="EMBL" id="WEK52927.1"/>
    </source>
</evidence>
<evidence type="ECO:0000259" key="1">
    <source>
        <dbReference type="Pfam" id="PF20276"/>
    </source>
</evidence>
<organism evidence="2 3">
    <name type="scientific">Candidatus Cohnella colombiensis</name>
    <dbReference type="NCBI Taxonomy" id="3121368"/>
    <lineage>
        <taxon>Bacteria</taxon>
        <taxon>Bacillati</taxon>
        <taxon>Bacillota</taxon>
        <taxon>Bacilli</taxon>
        <taxon>Bacillales</taxon>
        <taxon>Paenibacillaceae</taxon>
        <taxon>Cohnella</taxon>
    </lineage>
</organism>
<reference evidence="2" key="1">
    <citation type="submission" date="2023-03" db="EMBL/GenBank/DDBJ databases">
        <title>Andean soil-derived lignocellulolytic bacterial consortium as a source of novel taxa and putative plastic-active enzymes.</title>
        <authorList>
            <person name="Diaz-Garcia L."/>
            <person name="Chuvochina M."/>
            <person name="Feuerriegel G."/>
            <person name="Bunk B."/>
            <person name="Sproer C."/>
            <person name="Streit W.R."/>
            <person name="Rodriguez L.M."/>
            <person name="Overmann J."/>
            <person name="Jimenez D.J."/>
        </authorList>
    </citation>
    <scope>NUCLEOTIDE SEQUENCE</scope>
    <source>
        <strain evidence="2">MAG 2441</strain>
    </source>
</reference>
<name>A0AA95JBJ6_9BACL</name>
<sequence>MSTHSSASTKRELNEIQDATPSWSGYNYQGKIALYLVLSTCNQLRQVGSSTDEYTVEIEYLEDIAILQHGKYQSLHQVKSENNDRLSAYQDAIWILLGKMERHSPAKGVYLHTVRAIREHTKDDVKGLGASANVADIRERVLKKFGSLYQKFQIHRYPSTGNVYCALDEIDREIDAQLEKYLSVAGIMGQDIVKKRLKLLNIIHDHIFNRHLERQRIAQGTLDAKRQIPQLPFSHFEESLCLDHEEPDDFYLLCRLKEWFTSVCDEYVTQQLNNGQSDLNYLLDAARLVGSLTYEQFQHFCRKVNPHVPWTTLDLIKFKGLFEKDSTRASLLLAIRKITKTLHEVQFTYESNQRFYIPTTIRGGPQDEDYELDRKEKARSILHNRALDEIIMEANTFITSHMDMPSLQEVAMDTVEEADPDSNERNHITRLGRINMITLEQALGEIK</sequence>
<dbReference type="EMBL" id="CP119317">
    <property type="protein sequence ID" value="WEK52927.1"/>
    <property type="molecule type" value="Genomic_DNA"/>
</dbReference>
<dbReference type="Proteomes" id="UP001178662">
    <property type="component" value="Chromosome"/>
</dbReference>
<protein>
    <recommendedName>
        <fullName evidence="1">ABC-three component systems C-terminal domain-containing protein</fullName>
    </recommendedName>
</protein>
<dbReference type="InterPro" id="IPR046920">
    <property type="entry name" value="ABC-3C_CTD1"/>
</dbReference>
<dbReference type="Pfam" id="PF20276">
    <property type="entry name" value="CTD1"/>
    <property type="match status" value="1"/>
</dbReference>
<proteinExistence type="predicted"/>